<gene>
    <name evidence="1" type="ORF">O0I10_006716</name>
</gene>
<dbReference type="AlphaFoldDB" id="A0AAD7XX18"/>
<protein>
    <submittedName>
        <fullName evidence="1">Uncharacterized protein</fullName>
    </submittedName>
</protein>
<evidence type="ECO:0000313" key="2">
    <source>
        <dbReference type="Proteomes" id="UP001234581"/>
    </source>
</evidence>
<evidence type="ECO:0000313" key="1">
    <source>
        <dbReference type="EMBL" id="KAJ8657650.1"/>
    </source>
</evidence>
<name>A0AAD7XX18_9FUNG</name>
<dbReference type="PANTHER" id="PTHR31900">
    <property type="entry name" value="F-BOX/RNI SUPERFAMILY PROTEIN-RELATED"/>
    <property type="match status" value="1"/>
</dbReference>
<dbReference type="EMBL" id="JARTCD010000030">
    <property type="protein sequence ID" value="KAJ8657650.1"/>
    <property type="molecule type" value="Genomic_DNA"/>
</dbReference>
<dbReference type="SUPFAM" id="SSF52058">
    <property type="entry name" value="L domain-like"/>
    <property type="match status" value="1"/>
</dbReference>
<dbReference type="Proteomes" id="UP001234581">
    <property type="component" value="Unassembled WGS sequence"/>
</dbReference>
<dbReference type="Gene3D" id="3.80.10.10">
    <property type="entry name" value="Ribonuclease Inhibitor"/>
    <property type="match status" value="2"/>
</dbReference>
<proteinExistence type="predicted"/>
<dbReference type="GeneID" id="83214126"/>
<sequence length="658" mass="75487">MADSIWNALCKPPTVKASSKKYAQLVHDSTTQLHQSLEPILSALDRRAIGLTKCANFESALHDAKAIQQLSPSSALGYIREAEIYSEQGKQRQAIDTCNKGLGMVDSMDTQYATLQQAKMDAEQRQNTRIDFISQLPLDIVITTLIPLFLYDYHFLRSSKPIPYLHVSNVWQDRIIQWLDGLEIDIDDEDANLLHIIPLARHITTLEVHRFSKGTWLGDLLRNSDFCSLRELSIGAFSADCVDHLISSLKSIGGTLTNLRIEEDYGTMLPIEEILVNCPNLVYLDISQPFPADIRSLSMTTWPKITTLILFSNAGHMTTRDDIIPIAKRFPSLKKLQFFPCEDMEAMRVVMDYYPWMNNLEIYEFEVGFNTVFSEDGPRRQERAITNLTIDMHAIEIDRWESALHVLRQHQQTLEDISLEADVPSVNEEIYNIEYPCLKKLCIRNSGMWIPRNAPMLEEMKISCFTFGEESTVPDALPPKLKKLELDLDHGYHRVDKAPYAQYVHRYARHPHLKELVVHLHSSDTIVNVLEAILHLGQLERLMIRFTDDWDTTQMQGYIDALVKGCPNVSSLGISCNNAPSTYSMNALKRLEHLEQFGFSLKDVDDHDGFWHAIQAFPQLKSIHIYPFNSINMHHLARLQQRRPGLKIVVDHNFTYVW</sequence>
<dbReference type="SUPFAM" id="SSF48452">
    <property type="entry name" value="TPR-like"/>
    <property type="match status" value="1"/>
</dbReference>
<dbReference type="PANTHER" id="PTHR31900:SF34">
    <property type="entry name" value="EMB|CAB62440.1-RELATED"/>
    <property type="match status" value="1"/>
</dbReference>
<dbReference type="Gene3D" id="1.25.40.10">
    <property type="entry name" value="Tetratricopeptide repeat domain"/>
    <property type="match status" value="1"/>
</dbReference>
<dbReference type="InterPro" id="IPR050232">
    <property type="entry name" value="FBL13/AtMIF1-like"/>
</dbReference>
<keyword evidence="2" id="KW-1185">Reference proteome</keyword>
<dbReference type="RefSeq" id="XP_058342563.1">
    <property type="nucleotide sequence ID" value="XM_058486741.1"/>
</dbReference>
<dbReference type="InterPro" id="IPR032675">
    <property type="entry name" value="LRR_dom_sf"/>
</dbReference>
<dbReference type="InterPro" id="IPR011990">
    <property type="entry name" value="TPR-like_helical_dom_sf"/>
</dbReference>
<organism evidence="1 2">
    <name type="scientific">Lichtheimia ornata</name>
    <dbReference type="NCBI Taxonomy" id="688661"/>
    <lineage>
        <taxon>Eukaryota</taxon>
        <taxon>Fungi</taxon>
        <taxon>Fungi incertae sedis</taxon>
        <taxon>Mucoromycota</taxon>
        <taxon>Mucoromycotina</taxon>
        <taxon>Mucoromycetes</taxon>
        <taxon>Mucorales</taxon>
        <taxon>Lichtheimiaceae</taxon>
        <taxon>Lichtheimia</taxon>
    </lineage>
</organism>
<accession>A0AAD7XX18</accession>
<comment type="caution">
    <text evidence="1">The sequence shown here is derived from an EMBL/GenBank/DDBJ whole genome shotgun (WGS) entry which is preliminary data.</text>
</comment>
<reference evidence="1 2" key="1">
    <citation type="submission" date="2023-03" db="EMBL/GenBank/DDBJ databases">
        <title>Genome sequence of Lichtheimia ornata CBS 291.66.</title>
        <authorList>
            <person name="Mohabir J.T."/>
            <person name="Shea T.P."/>
            <person name="Kurbessoian T."/>
            <person name="Berby B."/>
            <person name="Fontaine J."/>
            <person name="Livny J."/>
            <person name="Gnirke A."/>
            <person name="Stajich J.E."/>
            <person name="Cuomo C.A."/>
        </authorList>
    </citation>
    <scope>NUCLEOTIDE SEQUENCE [LARGE SCALE GENOMIC DNA]</scope>
    <source>
        <strain evidence="1">CBS 291.66</strain>
    </source>
</reference>